<keyword evidence="9" id="KW-1185">Reference proteome</keyword>
<feature type="transmembrane region" description="Helical" evidence="6">
    <location>
        <begin position="217"/>
        <end position="239"/>
    </location>
</feature>
<keyword evidence="2 6" id="KW-0812">Transmembrane</keyword>
<keyword evidence="4 6" id="KW-1133">Transmembrane helix</keyword>
<comment type="subcellular location">
    <subcellularLocation>
        <location evidence="1">Membrane</location>
        <topology evidence="1">Multi-pass membrane protein</topology>
    </subcellularLocation>
</comment>
<feature type="domain" description="ResB-like" evidence="7">
    <location>
        <begin position="65"/>
        <end position="421"/>
    </location>
</feature>
<dbReference type="RefSeq" id="WP_263062151.1">
    <property type="nucleotide sequence ID" value="NZ_JAOUSE010000051.1"/>
</dbReference>
<name>A0ABT2WN36_9BACI</name>
<dbReference type="EMBL" id="JAOUSE010000051">
    <property type="protein sequence ID" value="MCU9595382.1"/>
    <property type="molecule type" value="Genomic_DNA"/>
</dbReference>
<evidence type="ECO:0000256" key="2">
    <source>
        <dbReference type="ARBA" id="ARBA00022692"/>
    </source>
</evidence>
<reference evidence="8 9" key="1">
    <citation type="submission" date="2022-10" db="EMBL/GenBank/DDBJ databases">
        <title>Description of Fervidibacillus gen. nov. in the family Fervidibacillaceae fam. nov. with two species, Fervidibacillus albus sp. nov., and Fervidibacillus halotolerans sp. nov., isolated from tidal flat sediments.</title>
        <authorList>
            <person name="Kwon K.K."/>
            <person name="Yang S.-H."/>
        </authorList>
    </citation>
    <scope>NUCLEOTIDE SEQUENCE [LARGE SCALE GENOMIC DNA]</scope>
    <source>
        <strain evidence="8 9">DSM 23332</strain>
    </source>
</reference>
<evidence type="ECO:0000256" key="4">
    <source>
        <dbReference type="ARBA" id="ARBA00022989"/>
    </source>
</evidence>
<accession>A0ABT2WN36</accession>
<evidence type="ECO:0000256" key="5">
    <source>
        <dbReference type="ARBA" id="ARBA00023136"/>
    </source>
</evidence>
<dbReference type="Pfam" id="PF05140">
    <property type="entry name" value="ResB"/>
    <property type="match status" value="2"/>
</dbReference>
<evidence type="ECO:0000313" key="9">
    <source>
        <dbReference type="Proteomes" id="UP001208656"/>
    </source>
</evidence>
<feature type="transmembrane region" description="Helical" evidence="6">
    <location>
        <begin position="67"/>
        <end position="88"/>
    </location>
</feature>
<proteinExistence type="predicted"/>
<feature type="transmembrane region" description="Helical" evidence="6">
    <location>
        <begin position="125"/>
        <end position="147"/>
    </location>
</feature>
<feature type="transmembrane region" description="Helical" evidence="6">
    <location>
        <begin position="465"/>
        <end position="485"/>
    </location>
</feature>
<dbReference type="InterPro" id="IPR007816">
    <property type="entry name" value="ResB-like_domain"/>
</dbReference>
<evidence type="ECO:0000313" key="8">
    <source>
        <dbReference type="EMBL" id="MCU9595382.1"/>
    </source>
</evidence>
<dbReference type="InterPro" id="IPR023494">
    <property type="entry name" value="Cyt_c_bgen_Ccs1/CcsB/ResB"/>
</dbReference>
<keyword evidence="5 6" id="KW-0472">Membrane</keyword>
<dbReference type="PANTHER" id="PTHR31566:SF0">
    <property type="entry name" value="CYTOCHROME C BIOGENESIS PROTEIN CCS1, CHLOROPLASTIC"/>
    <property type="match status" value="1"/>
</dbReference>
<evidence type="ECO:0000259" key="7">
    <source>
        <dbReference type="Pfam" id="PF05140"/>
    </source>
</evidence>
<dbReference type="PANTHER" id="PTHR31566">
    <property type="entry name" value="CYTOCHROME C BIOGENESIS PROTEIN CCS1, CHLOROPLASTIC"/>
    <property type="match status" value="1"/>
</dbReference>
<feature type="domain" description="ResB-like" evidence="7">
    <location>
        <begin position="438"/>
        <end position="517"/>
    </location>
</feature>
<gene>
    <name evidence="8" type="ORF">OEV82_13110</name>
</gene>
<dbReference type="Proteomes" id="UP001208656">
    <property type="component" value="Unassembled WGS sequence"/>
</dbReference>
<evidence type="ECO:0000256" key="6">
    <source>
        <dbReference type="SAM" id="Phobius"/>
    </source>
</evidence>
<organism evidence="8 9">
    <name type="scientific">Pallidibacillus thermolactis</name>
    <dbReference type="NCBI Taxonomy" id="251051"/>
    <lineage>
        <taxon>Bacteria</taxon>
        <taxon>Bacillati</taxon>
        <taxon>Bacillota</taxon>
        <taxon>Bacilli</taxon>
        <taxon>Bacillales</taxon>
        <taxon>Bacillaceae</taxon>
        <taxon>Pallidibacillus</taxon>
    </lineage>
</organism>
<keyword evidence="3" id="KW-0201">Cytochrome c-type biogenesis</keyword>
<sequence>MNKVKCECGHVNPHGTILCEACGKVFDEKAIEGKLLDMRYEGSARRSQTYNKTIIDRIWNFFSSVKVGVVLIVITLIATAIGSILPQISTLGQLPMPAEQYYEENYGSFGKVYYILGFHDTYGSWWYLLLIASIGVSLIICSLDRAVPLYKALKNQRVKRNTNFLSRQRFYNMTEAKEIERDFPIVIERLKKKHYKVKVEKGHLFAEKGRFSRWGPYVNHIGLIIFLIGCMLRFIPGFYINEFLWIKEGETLAIPGTDKEYYLANHKFIFEVYDETDGEVFQKAIEEKGMIAKNFQTDATLYSAESSLPGEEPKLKKIKDYEIQVNKPLKFDGYALYQSSYRLNEISTMTFALTNKETGESYGNISIDLNNPQKLYDLGNGYFVELLDYFPNFQMKDGKPSTASQEPINPAFAFKMITPDRPEGERSFAAIQQTIEVSENKYKMEFQTVETVNYSGLTVRLDKTLPVIAIGGIIFLIGVAQGSFWQHRRIWVKHVEGTVHVAGHTNKNWYGFHKEIEKVLSDTKIPIPIDQKAENNRVIGQKDRMSTLG</sequence>
<evidence type="ECO:0000256" key="3">
    <source>
        <dbReference type="ARBA" id="ARBA00022748"/>
    </source>
</evidence>
<evidence type="ECO:0000256" key="1">
    <source>
        <dbReference type="ARBA" id="ARBA00004141"/>
    </source>
</evidence>
<protein>
    <submittedName>
        <fullName evidence="8">Cytochrome c biogenesis protein ResB</fullName>
    </submittedName>
</protein>
<comment type="caution">
    <text evidence="8">The sequence shown here is derived from an EMBL/GenBank/DDBJ whole genome shotgun (WGS) entry which is preliminary data.</text>
</comment>